<name>A0AAV1U2X4_9STRA</name>
<feature type="region of interest" description="Disordered" evidence="5">
    <location>
        <begin position="30"/>
        <end position="63"/>
    </location>
</feature>
<evidence type="ECO:0000256" key="5">
    <source>
        <dbReference type="SAM" id="MobiDB-lite"/>
    </source>
</evidence>
<dbReference type="InterPro" id="IPR000086">
    <property type="entry name" value="NUDIX_hydrolase_dom"/>
</dbReference>
<evidence type="ECO:0000259" key="7">
    <source>
        <dbReference type="PROSITE" id="PS51462"/>
    </source>
</evidence>
<feature type="compositionally biased region" description="Polar residues" evidence="5">
    <location>
        <begin position="30"/>
        <end position="43"/>
    </location>
</feature>
<dbReference type="AlphaFoldDB" id="A0AAV1U2X4"/>
<dbReference type="PANTHER" id="PTHR12629:SF0">
    <property type="entry name" value="DIPHOSPHOINOSITOL-POLYPHOSPHATE DIPHOSPHATASE"/>
    <property type="match status" value="1"/>
</dbReference>
<gene>
    <name evidence="8" type="ORF">PM001_LOCUS12982</name>
</gene>
<dbReference type="PANTHER" id="PTHR12629">
    <property type="entry name" value="DIPHOSPHOINOSITOL POLYPHOSPHATE PHOSPHOHYDROLASE"/>
    <property type="match status" value="1"/>
</dbReference>
<dbReference type="Proteomes" id="UP001162060">
    <property type="component" value="Unassembled WGS sequence"/>
</dbReference>
<keyword evidence="6" id="KW-0732">Signal</keyword>
<dbReference type="CDD" id="cd04666">
    <property type="entry name" value="NUDIX_DIPP2_like_Nudt4"/>
    <property type="match status" value="1"/>
</dbReference>
<feature type="compositionally biased region" description="Low complexity" evidence="5">
    <location>
        <begin position="44"/>
        <end position="57"/>
    </location>
</feature>
<dbReference type="EMBL" id="CAKLBY020000116">
    <property type="protein sequence ID" value="CAK7927832.1"/>
    <property type="molecule type" value="Genomic_DNA"/>
</dbReference>
<evidence type="ECO:0000256" key="2">
    <source>
        <dbReference type="ARBA" id="ARBA00022723"/>
    </source>
</evidence>
<dbReference type="GO" id="GO:0005737">
    <property type="term" value="C:cytoplasm"/>
    <property type="evidence" value="ECO:0007669"/>
    <property type="project" value="TreeGrafter"/>
</dbReference>
<dbReference type="GO" id="GO:0005634">
    <property type="term" value="C:nucleus"/>
    <property type="evidence" value="ECO:0007669"/>
    <property type="project" value="TreeGrafter"/>
</dbReference>
<proteinExistence type="predicted"/>
<dbReference type="InterPro" id="IPR015797">
    <property type="entry name" value="NUDIX_hydrolase-like_dom_sf"/>
</dbReference>
<comment type="cofactor">
    <cofactor evidence="1">
        <name>Mg(2+)</name>
        <dbReference type="ChEBI" id="CHEBI:18420"/>
    </cofactor>
</comment>
<dbReference type="Gene3D" id="3.90.79.10">
    <property type="entry name" value="Nucleoside Triphosphate Pyrophosphohydrolase"/>
    <property type="match status" value="1"/>
</dbReference>
<dbReference type="GO" id="GO:0016462">
    <property type="term" value="F:pyrophosphatase activity"/>
    <property type="evidence" value="ECO:0007669"/>
    <property type="project" value="InterPro"/>
</dbReference>
<comment type="caution">
    <text evidence="8">The sequence shown here is derived from an EMBL/GenBank/DDBJ whole genome shotgun (WGS) entry which is preliminary data.</text>
</comment>
<evidence type="ECO:0000313" key="8">
    <source>
        <dbReference type="EMBL" id="CAK7927832.1"/>
    </source>
</evidence>
<dbReference type="InterPro" id="IPR047198">
    <property type="entry name" value="DDP-like_NUDIX"/>
</dbReference>
<dbReference type="Pfam" id="PF00293">
    <property type="entry name" value="NUDIX"/>
    <property type="match status" value="1"/>
</dbReference>
<organism evidence="8 9">
    <name type="scientific">Peronospora matthiolae</name>
    <dbReference type="NCBI Taxonomy" id="2874970"/>
    <lineage>
        <taxon>Eukaryota</taxon>
        <taxon>Sar</taxon>
        <taxon>Stramenopiles</taxon>
        <taxon>Oomycota</taxon>
        <taxon>Peronosporomycetes</taxon>
        <taxon>Peronosporales</taxon>
        <taxon>Peronosporaceae</taxon>
        <taxon>Peronospora</taxon>
    </lineage>
</organism>
<reference evidence="8" key="1">
    <citation type="submission" date="2024-01" db="EMBL/GenBank/DDBJ databases">
        <authorList>
            <person name="Webb A."/>
        </authorList>
    </citation>
    <scope>NUCLEOTIDE SEQUENCE</scope>
    <source>
        <strain evidence="8">Pm1</strain>
    </source>
</reference>
<sequence length="380" mass="41995">MRSLPLVALVTRLLTCTAATPPGATTFSFKSVGSSPTGANGQGTSSSSLQTPTSSSTERANQEDRAIAVTLPALEDLVSKAADETKLLQSFVGDTLASATERQNIGELATKEAALEKQEAVAALKKVTEAEGDVVKKVKPKKIVLKGDEGRWREMLGAKESYVLSADTAKQLRDAEKDRAEMVQLLKAAGKKAPESLRRDIVKLNMKTVPDEYLTSDVGREKQRFNENRRELTCSIVSNIKRNKNHQVLLISSSNPKKPEWLLPKGGWNNDESMMDSAKREIIEEAGVSTRGRPRYLGVRYVTVLDGKEETSYVYRVIKVDSGTVYDQWPESIRHRIWVTFNDAIKLLKDDRPHMAAMVGDAAMVWDTPVWQTKPKHVAA</sequence>
<evidence type="ECO:0000256" key="4">
    <source>
        <dbReference type="ARBA" id="ARBA00022842"/>
    </source>
</evidence>
<protein>
    <recommendedName>
        <fullName evidence="7">Nudix hydrolase domain-containing protein</fullName>
    </recommendedName>
</protein>
<keyword evidence="4" id="KW-0460">Magnesium</keyword>
<evidence type="ECO:0000313" key="9">
    <source>
        <dbReference type="Proteomes" id="UP001162060"/>
    </source>
</evidence>
<dbReference type="PROSITE" id="PS51462">
    <property type="entry name" value="NUDIX"/>
    <property type="match status" value="1"/>
</dbReference>
<feature type="domain" description="Nudix hydrolase" evidence="7">
    <location>
        <begin position="229"/>
        <end position="361"/>
    </location>
</feature>
<accession>A0AAV1U2X4</accession>
<evidence type="ECO:0000256" key="1">
    <source>
        <dbReference type="ARBA" id="ARBA00001946"/>
    </source>
</evidence>
<dbReference type="GO" id="GO:0046872">
    <property type="term" value="F:metal ion binding"/>
    <property type="evidence" value="ECO:0007669"/>
    <property type="project" value="UniProtKB-KW"/>
</dbReference>
<keyword evidence="3" id="KW-0378">Hydrolase</keyword>
<feature type="chain" id="PRO_5043382250" description="Nudix hydrolase domain-containing protein" evidence="6">
    <location>
        <begin position="20"/>
        <end position="380"/>
    </location>
</feature>
<evidence type="ECO:0000256" key="6">
    <source>
        <dbReference type="SAM" id="SignalP"/>
    </source>
</evidence>
<feature type="signal peptide" evidence="6">
    <location>
        <begin position="1"/>
        <end position="19"/>
    </location>
</feature>
<dbReference type="SUPFAM" id="SSF55811">
    <property type="entry name" value="Nudix"/>
    <property type="match status" value="1"/>
</dbReference>
<keyword evidence="2" id="KW-0479">Metal-binding</keyword>
<evidence type="ECO:0000256" key="3">
    <source>
        <dbReference type="ARBA" id="ARBA00022801"/>
    </source>
</evidence>